<gene>
    <name evidence="1" type="ORF">SAMN04490355_10678</name>
</gene>
<accession>A0A1I4PN69</accession>
<proteinExistence type="predicted"/>
<dbReference type="Proteomes" id="UP000199520">
    <property type="component" value="Unassembled WGS sequence"/>
</dbReference>
<dbReference type="AlphaFoldDB" id="A0A1I4PN69"/>
<keyword evidence="2" id="KW-1185">Reference proteome</keyword>
<dbReference type="EMBL" id="FOTS01000067">
    <property type="protein sequence ID" value="SFM28835.1"/>
    <property type="molecule type" value="Genomic_DNA"/>
</dbReference>
<protein>
    <submittedName>
        <fullName evidence="1">Uncharacterized protein</fullName>
    </submittedName>
</protein>
<reference evidence="2" key="1">
    <citation type="submission" date="2016-10" db="EMBL/GenBank/DDBJ databases">
        <authorList>
            <person name="Varghese N."/>
            <person name="Submissions S."/>
        </authorList>
    </citation>
    <scope>NUCLEOTIDE SEQUENCE [LARGE SCALE GENOMIC DNA]</scope>
    <source>
        <strain evidence="2">DSM 13327</strain>
    </source>
</reference>
<evidence type="ECO:0000313" key="1">
    <source>
        <dbReference type="EMBL" id="SFM28835.1"/>
    </source>
</evidence>
<name>A0A1I4PN69_9FIRM</name>
<dbReference type="STRING" id="1123291.SAMN04490355_10678"/>
<evidence type="ECO:0000313" key="2">
    <source>
        <dbReference type="Proteomes" id="UP000199520"/>
    </source>
</evidence>
<organism evidence="1 2">
    <name type="scientific">Pelosinus propionicus DSM 13327</name>
    <dbReference type="NCBI Taxonomy" id="1123291"/>
    <lineage>
        <taxon>Bacteria</taxon>
        <taxon>Bacillati</taxon>
        <taxon>Bacillota</taxon>
        <taxon>Negativicutes</taxon>
        <taxon>Selenomonadales</taxon>
        <taxon>Sporomusaceae</taxon>
        <taxon>Pelosinus</taxon>
    </lineage>
</organism>
<sequence>MRYYLMMKVKSFGEQLWLGLTYSKLSCFSHDLVLAT</sequence>